<dbReference type="PRINTS" id="PR00111">
    <property type="entry name" value="ABHYDROLASE"/>
</dbReference>
<dbReference type="GO" id="GO:0004806">
    <property type="term" value="F:triacylglycerol lipase activity"/>
    <property type="evidence" value="ECO:0007669"/>
    <property type="project" value="TreeGrafter"/>
</dbReference>
<dbReference type="Proteomes" id="UP000254589">
    <property type="component" value="Unassembled WGS sequence"/>
</dbReference>
<gene>
    <name evidence="3" type="primary">bpoC_1</name>
    <name evidence="3" type="ORF">NCTC13159_00772</name>
    <name evidence="2" type="ORF">RO07_17230</name>
</gene>
<dbReference type="PANTHER" id="PTHR43433:SF5">
    <property type="entry name" value="AB HYDROLASE-1 DOMAIN-CONTAINING PROTEIN"/>
    <property type="match status" value="1"/>
</dbReference>
<dbReference type="GO" id="GO:0046503">
    <property type="term" value="P:glycerolipid catabolic process"/>
    <property type="evidence" value="ECO:0007669"/>
    <property type="project" value="TreeGrafter"/>
</dbReference>
<sequence length="263" mass="29050">MNVIRLDDLEMHYEMRGSGPPLLLIAGYTCDHTFWDSMVPELAKRFQVVTFDNRGIGRTKDSGKSFSVETMASDTAQLIRYLQLPRPAVVAQSMGGAIAQILLARHPDLIGKCAILNSTQTFSQATLMLLEDLLALRRANVDFDFLIDASLRLLSGFAWLSEPKNIENFKAALRQNPAPQTLEDQGRQLAALRTFGEGVGSMPPHHDATLVVSATEDLLTPPREGQALAAKLGARFVEIPGGHPSPLEQPERLLQILREFLHE</sequence>
<evidence type="ECO:0000313" key="5">
    <source>
        <dbReference type="Proteomes" id="UP000254589"/>
    </source>
</evidence>
<dbReference type="EC" id="1.11.1.18" evidence="3"/>
<evidence type="ECO:0000259" key="1">
    <source>
        <dbReference type="Pfam" id="PF00561"/>
    </source>
</evidence>
<protein>
    <submittedName>
        <fullName evidence="3">Non-heme bromoperoxidase BpoC</fullName>
        <ecNumber evidence="3">1.11.1.18</ecNumber>
    </submittedName>
</protein>
<keyword evidence="3" id="KW-0560">Oxidoreductase</keyword>
<dbReference type="AlphaFoldDB" id="A0AAJ4Z9N7"/>
<evidence type="ECO:0000313" key="3">
    <source>
        <dbReference type="EMBL" id="SUA89309.1"/>
    </source>
</evidence>
<reference evidence="3 5" key="3">
    <citation type="submission" date="2018-06" db="EMBL/GenBank/DDBJ databases">
        <authorList>
            <consortium name="Pathogen Informatics"/>
            <person name="Doyle S."/>
        </authorList>
    </citation>
    <scope>NUCLEOTIDE SEQUENCE [LARGE SCALE GENOMIC DNA]</scope>
    <source>
        <strain evidence="3 5">NCTC13159</strain>
    </source>
</reference>
<keyword evidence="3" id="KW-0575">Peroxidase</keyword>
<reference evidence="4" key="1">
    <citation type="submission" date="2014-12" db="EMBL/GenBank/DDBJ databases">
        <title>Complete Genome Sequencing of Pandoraea pulmonicola DSM 16583.</title>
        <authorList>
            <person name="Chan K.-G."/>
        </authorList>
    </citation>
    <scope>NUCLEOTIDE SEQUENCE [LARGE SCALE GENOMIC DNA]</scope>
    <source>
        <strain evidence="4">DSM 16583</strain>
    </source>
</reference>
<dbReference type="RefSeq" id="WP_039409929.1">
    <property type="nucleotide sequence ID" value="NZ_CP010310.2"/>
</dbReference>
<dbReference type="InterPro" id="IPR050471">
    <property type="entry name" value="AB_hydrolase"/>
</dbReference>
<evidence type="ECO:0000313" key="4">
    <source>
        <dbReference type="Proteomes" id="UP000035086"/>
    </source>
</evidence>
<organism evidence="3 5">
    <name type="scientific">Pandoraea pulmonicola</name>
    <dbReference type="NCBI Taxonomy" id="93221"/>
    <lineage>
        <taxon>Bacteria</taxon>
        <taxon>Pseudomonadati</taxon>
        <taxon>Pseudomonadota</taxon>
        <taxon>Betaproteobacteria</taxon>
        <taxon>Burkholderiales</taxon>
        <taxon>Burkholderiaceae</taxon>
        <taxon>Pandoraea</taxon>
    </lineage>
</organism>
<reference evidence="2" key="2">
    <citation type="submission" date="2016-11" db="EMBL/GenBank/DDBJ databases">
        <title>Complete Genome Sequencing of Pandoraea pulmonicola DSM 16583.</title>
        <authorList>
            <person name="Chan K.-G."/>
        </authorList>
    </citation>
    <scope>NUCLEOTIDE SEQUENCE</scope>
    <source>
        <strain evidence="2">DSM 16583</strain>
    </source>
</reference>
<accession>A0AAJ4Z9N7</accession>
<keyword evidence="4" id="KW-1185">Reference proteome</keyword>
<dbReference type="KEGG" id="ppul:RO07_17230"/>
<dbReference type="Gene3D" id="3.40.50.1820">
    <property type="entry name" value="alpha/beta hydrolase"/>
    <property type="match status" value="1"/>
</dbReference>
<dbReference type="InterPro" id="IPR000073">
    <property type="entry name" value="AB_hydrolase_1"/>
</dbReference>
<evidence type="ECO:0000313" key="2">
    <source>
        <dbReference type="EMBL" id="AJC21792.1"/>
    </source>
</evidence>
<dbReference type="Proteomes" id="UP000035086">
    <property type="component" value="Chromosome"/>
</dbReference>
<dbReference type="PANTHER" id="PTHR43433">
    <property type="entry name" value="HYDROLASE, ALPHA/BETA FOLD FAMILY PROTEIN"/>
    <property type="match status" value="1"/>
</dbReference>
<dbReference type="SUPFAM" id="SSF53474">
    <property type="entry name" value="alpha/beta-Hydrolases"/>
    <property type="match status" value="1"/>
</dbReference>
<dbReference type="InterPro" id="IPR029058">
    <property type="entry name" value="AB_hydrolase_fold"/>
</dbReference>
<dbReference type="GO" id="GO:0019806">
    <property type="term" value="F:bromide peroxidase activity"/>
    <property type="evidence" value="ECO:0007669"/>
    <property type="project" value="UniProtKB-EC"/>
</dbReference>
<dbReference type="Pfam" id="PF00561">
    <property type="entry name" value="Abhydrolase_1"/>
    <property type="match status" value="1"/>
</dbReference>
<proteinExistence type="predicted"/>
<name>A0AAJ4Z9N7_PANPU</name>
<dbReference type="EMBL" id="CP010310">
    <property type="protein sequence ID" value="AJC21792.1"/>
    <property type="molecule type" value="Genomic_DNA"/>
</dbReference>
<dbReference type="EMBL" id="UGSJ01000001">
    <property type="protein sequence ID" value="SUA89309.1"/>
    <property type="molecule type" value="Genomic_DNA"/>
</dbReference>
<feature type="domain" description="AB hydrolase-1" evidence="1">
    <location>
        <begin position="20"/>
        <end position="248"/>
    </location>
</feature>